<dbReference type="GO" id="GO:0010468">
    <property type="term" value="P:regulation of gene expression"/>
    <property type="evidence" value="ECO:0007669"/>
    <property type="project" value="InterPro"/>
</dbReference>
<dbReference type="EMBL" id="ML996580">
    <property type="protein sequence ID" value="KAF2754454.1"/>
    <property type="molecule type" value="Genomic_DNA"/>
</dbReference>
<feature type="compositionally biased region" description="Polar residues" evidence="2">
    <location>
        <begin position="701"/>
        <end position="713"/>
    </location>
</feature>
<feature type="domain" description="Sister chromatid cohesion C-terminal" evidence="3">
    <location>
        <begin position="1488"/>
        <end position="1673"/>
    </location>
</feature>
<accession>A0A6A6VXN8</accession>
<dbReference type="OrthoDB" id="418242at2759"/>
<evidence type="ECO:0000259" key="3">
    <source>
        <dbReference type="Pfam" id="PF12830"/>
    </source>
</evidence>
<dbReference type="Pfam" id="PF12830">
    <property type="entry name" value="Nipped-B_C"/>
    <property type="match status" value="1"/>
</dbReference>
<dbReference type="GO" id="GO:0034087">
    <property type="term" value="P:establishment of mitotic sister chromatid cohesion"/>
    <property type="evidence" value="ECO:0007669"/>
    <property type="project" value="TreeGrafter"/>
</dbReference>
<keyword evidence="1" id="KW-0539">Nucleus</keyword>
<dbReference type="Gene3D" id="1.25.10.10">
    <property type="entry name" value="Leucine-rich Repeat Variant"/>
    <property type="match status" value="1"/>
</dbReference>
<dbReference type="GO" id="GO:0140588">
    <property type="term" value="P:chromatin looping"/>
    <property type="evidence" value="ECO:0007669"/>
    <property type="project" value="InterPro"/>
</dbReference>
<keyword evidence="5" id="KW-1185">Reference proteome</keyword>
<evidence type="ECO:0000313" key="5">
    <source>
        <dbReference type="Proteomes" id="UP000799437"/>
    </source>
</evidence>
<dbReference type="SUPFAM" id="SSF48371">
    <property type="entry name" value="ARM repeat"/>
    <property type="match status" value="1"/>
</dbReference>
<dbReference type="InterPro" id="IPR011989">
    <property type="entry name" value="ARM-like"/>
</dbReference>
<dbReference type="GO" id="GO:0090694">
    <property type="term" value="C:Scc2-Scc4 cohesin loading complex"/>
    <property type="evidence" value="ECO:0007669"/>
    <property type="project" value="TreeGrafter"/>
</dbReference>
<feature type="compositionally biased region" description="Low complexity" evidence="2">
    <location>
        <begin position="277"/>
        <end position="288"/>
    </location>
</feature>
<evidence type="ECO:0000313" key="4">
    <source>
        <dbReference type="EMBL" id="KAF2754454.1"/>
    </source>
</evidence>
<feature type="region of interest" description="Disordered" evidence="2">
    <location>
        <begin position="1837"/>
        <end position="1926"/>
    </location>
</feature>
<dbReference type="GO" id="GO:0003682">
    <property type="term" value="F:chromatin binding"/>
    <property type="evidence" value="ECO:0007669"/>
    <property type="project" value="TreeGrafter"/>
</dbReference>
<feature type="compositionally biased region" description="Acidic residues" evidence="2">
    <location>
        <begin position="716"/>
        <end position="726"/>
    </location>
</feature>
<dbReference type="GO" id="GO:0061775">
    <property type="term" value="F:cohesin loader activity"/>
    <property type="evidence" value="ECO:0007669"/>
    <property type="project" value="InterPro"/>
</dbReference>
<protein>
    <recommendedName>
        <fullName evidence="1">Sister chromatid cohesion protein</fullName>
    </recommendedName>
</protein>
<feature type="region of interest" description="Disordered" evidence="2">
    <location>
        <begin position="685"/>
        <end position="742"/>
    </location>
</feature>
<feature type="compositionally biased region" description="Polar residues" evidence="2">
    <location>
        <begin position="154"/>
        <end position="204"/>
    </location>
</feature>
<dbReference type="InterPro" id="IPR033031">
    <property type="entry name" value="Scc2/Nipped-B"/>
</dbReference>
<reference evidence="4" key="1">
    <citation type="journal article" date="2020" name="Stud. Mycol.">
        <title>101 Dothideomycetes genomes: a test case for predicting lifestyles and emergence of pathogens.</title>
        <authorList>
            <person name="Haridas S."/>
            <person name="Albert R."/>
            <person name="Binder M."/>
            <person name="Bloem J."/>
            <person name="Labutti K."/>
            <person name="Salamov A."/>
            <person name="Andreopoulos B."/>
            <person name="Baker S."/>
            <person name="Barry K."/>
            <person name="Bills G."/>
            <person name="Bluhm B."/>
            <person name="Cannon C."/>
            <person name="Castanera R."/>
            <person name="Culley D."/>
            <person name="Daum C."/>
            <person name="Ezra D."/>
            <person name="Gonzalez J."/>
            <person name="Henrissat B."/>
            <person name="Kuo A."/>
            <person name="Liang C."/>
            <person name="Lipzen A."/>
            <person name="Lutzoni F."/>
            <person name="Magnuson J."/>
            <person name="Mondo S."/>
            <person name="Nolan M."/>
            <person name="Ohm R."/>
            <person name="Pangilinan J."/>
            <person name="Park H.-J."/>
            <person name="Ramirez L."/>
            <person name="Alfaro M."/>
            <person name="Sun H."/>
            <person name="Tritt A."/>
            <person name="Yoshinaga Y."/>
            <person name="Zwiers L.-H."/>
            <person name="Turgeon B."/>
            <person name="Goodwin S."/>
            <person name="Spatafora J."/>
            <person name="Crous P."/>
            <person name="Grigoriev I."/>
        </authorList>
    </citation>
    <scope>NUCLEOTIDE SEQUENCE</scope>
    <source>
        <strain evidence="4">CBS 121739</strain>
    </source>
</reference>
<organism evidence="4 5">
    <name type="scientific">Pseudovirgaria hyperparasitica</name>
    <dbReference type="NCBI Taxonomy" id="470096"/>
    <lineage>
        <taxon>Eukaryota</taxon>
        <taxon>Fungi</taxon>
        <taxon>Dikarya</taxon>
        <taxon>Ascomycota</taxon>
        <taxon>Pezizomycotina</taxon>
        <taxon>Dothideomycetes</taxon>
        <taxon>Dothideomycetes incertae sedis</taxon>
        <taxon>Acrospermales</taxon>
        <taxon>Acrospermaceae</taxon>
        <taxon>Pseudovirgaria</taxon>
    </lineage>
</organism>
<keyword evidence="1" id="KW-0131">Cell cycle</keyword>
<dbReference type="InterPro" id="IPR016024">
    <property type="entry name" value="ARM-type_fold"/>
</dbReference>
<feature type="compositionally biased region" description="Polar residues" evidence="2">
    <location>
        <begin position="264"/>
        <end position="276"/>
    </location>
</feature>
<dbReference type="Proteomes" id="UP000799437">
    <property type="component" value="Unassembled WGS sequence"/>
</dbReference>
<dbReference type="PANTHER" id="PTHR21704:SF18">
    <property type="entry name" value="NIPPED-B-LIKE PROTEIN"/>
    <property type="match status" value="1"/>
</dbReference>
<feature type="region of interest" description="Disordered" evidence="2">
    <location>
        <begin position="336"/>
        <end position="369"/>
    </location>
</feature>
<dbReference type="InterPro" id="IPR024986">
    <property type="entry name" value="Nipped-B_C"/>
</dbReference>
<dbReference type="RefSeq" id="XP_033596905.1">
    <property type="nucleotide sequence ID" value="XM_033739242.1"/>
</dbReference>
<dbReference type="GeneID" id="54480296"/>
<evidence type="ECO:0000256" key="2">
    <source>
        <dbReference type="SAM" id="MobiDB-lite"/>
    </source>
</evidence>
<keyword evidence="1" id="KW-0677">Repeat</keyword>
<gene>
    <name evidence="4" type="ORF">EJ05DRAFT_142040</name>
</gene>
<feature type="region of interest" description="Disordered" evidence="2">
    <location>
        <begin position="151"/>
        <end position="288"/>
    </location>
</feature>
<dbReference type="PANTHER" id="PTHR21704">
    <property type="entry name" value="NIPPED-B-LIKE PROTEIN DELANGIN SCC2-RELATED"/>
    <property type="match status" value="1"/>
</dbReference>
<feature type="compositionally biased region" description="Polar residues" evidence="2">
    <location>
        <begin position="215"/>
        <end position="231"/>
    </location>
</feature>
<dbReference type="CDD" id="cd23958">
    <property type="entry name" value="SCC2"/>
    <property type="match status" value="1"/>
</dbReference>
<feature type="compositionally biased region" description="Basic and acidic residues" evidence="2">
    <location>
        <begin position="345"/>
        <end position="358"/>
    </location>
</feature>
<feature type="compositionally biased region" description="Polar residues" evidence="2">
    <location>
        <begin position="727"/>
        <end position="741"/>
    </location>
</feature>
<proteinExistence type="inferred from homology"/>
<dbReference type="GO" id="GO:0071169">
    <property type="term" value="P:establishment of protein localization to chromatin"/>
    <property type="evidence" value="ECO:0007669"/>
    <property type="project" value="TreeGrafter"/>
</dbReference>
<name>A0A6A6VXN8_9PEZI</name>
<evidence type="ECO:0000256" key="1">
    <source>
        <dbReference type="RuleBase" id="RU364107"/>
    </source>
</evidence>
<dbReference type="GO" id="GO:1990414">
    <property type="term" value="P:replication-born double-strand break repair via sister chromatid exchange"/>
    <property type="evidence" value="ECO:0007669"/>
    <property type="project" value="TreeGrafter"/>
</dbReference>
<comment type="subcellular location">
    <subcellularLocation>
        <location evidence="1">Nucleus</location>
    </subcellularLocation>
</comment>
<comment type="similarity">
    <text evidence="1">Belongs to the SCC2/Nipped-B family.</text>
</comment>
<sequence length="1926" mass="212104">MESNGQPHQQYGAQLPFRPPTVEEALPYTPLSSITPFSPDVIAYPSAVPSSRTSIFTSQSERQAANRSLEAWDNEIDAHGNTSEKLQKTLSDLKRLLQSGDTPQYVFKEPHQHASMMATTATTNGKPPAPTNPRLGKFARTVLNATNIRHKYQPSAQANGNTKSRQSSTPVSQVPTQAVRTQRVEQNGAITTHTNRVPSQQNIGASEPARPQVAPQKTPTVQHHPSSSTPTVLPKIKSEGSPSTPSPAKRPIGMVVIPVKRASASATPTKQQRSSTPQSVQPVQPNHHVQPVQPVQPVVQAPVPRPAPSIRPGQAQVILTPGPKWNPSQRSEWKKFPELDAMVQSRDEPLSQERRDEYDTSQAQDRTKTRDVTVQALEDFLEEVFELEDAGDDAHSAANATRLLTTISVDGLDTQTLTTEGLKYLDSHLQKVVKEKQFGNLSEDFLRRAQKLCEGYARSVPEIDLRVSDDWSMDKIAEFDTRVVDLNDGLEAVKVLLRIMVAAGNNITLCPEEMLKAVIAAVKHTLDTLIIPVVESHTRAGNNIMRTIQDSKSNLPNVLMRVGNALKMLEQLFANMTINEEVRSSVEDLAIRLLFVENASSEQNAPLGLQKFELLRKRAMDLVAGLFQCYPSQRDTIVRYVLSSLSSLPVTPQQARHFKTPGGCTIQVVTALFIRFVQSSASRPHRASETLSLGEGDYNSDVGQNMNTAATNVSDSDADGESDDDMPQTTKPKAVQQSSRKPSLEAMVNPLVSAATSMAKSIVGHMFTRSLEASKSGDSPYQKLLELFVEDLVAIFVLDSCDWPGATTLLRVVCGYSLNVYSNDNYPVANRTLSLDIMGQLAGAIYDLQKAVRRDTRILDPSESPMSAKLSQLGENVINNDVGPGELYAFEGPYRLCIEYIHGSTTKDLRLHSGRGFFLSTWAAGILEETKKEDASKEFAALAQHLRNALADPQWLTYKFEFPMVPKSYANLAAAVVAMQSEFGSALPTILTHVLASCASTSTSTKNRGLKALERLAIKDPLLLTQNPKVIPYIRRMAYEDPSAQIRDTALQLLQTCFSQDRTMDKDLYSKLIEQARVDPSANPKKRCMRFLKDIYQRNDDVDMRSSIAGLFMNRILDLEELIVKLAKESLEELWISPFRGARDARLNVTFKSNVTLIVSALQQDDWLVKPFGIWINSLLDEKSKSRAENAHVLKDLVANLFESFGGNTSIQRQISILKAIAVFAKANPQLLNRPQLNSLTPFLKNIQTLDDADLFFPTVEIFNATLKTLISSSKDSLLEHLDKSLGDSLARLSKVAVRQVAICMDILSGYLTSTQQKCLNITSSVISNLKKNEPSNPSSKVRKWLTLLGVFGNAHDYAPHLERFRTRFPHWKGASVLSLFVDEICPRTSPKFDKEVRVAAFEAIGLISLRKPKELNRDDVLSAMRKALEDSSSGLDITVLEVLRDFFQSEEKRSETGAVIAVGKGAVQGAERMGTSLNASDNDGVITTLARNFLQPVKHIALSTTDDRAPVAVSILVSISRQGLVIPNECIPAFIALETSDKDSIAVPVFKEHESVHQKHESIVAKEYYKGVLQSYQYQMDNFSNSRGAKFEKDKAAIPKLKYLFSIIKGASSKVRKDFFKVAATKLQFAFDDFQSTGDEPQDLYFPQYVLENLLAAEYVQNIELITLTDNLLKIFSSTGTIVAEVIEREVLSSKTMVAPAPTDLANVTATTESTATDFDGTQPGPNGELVATAEPPHLPAVPDLDLDRLRHLTAASMVLSLILETCNWLKRAYSLEKAKAKKDQHLKAPFRTNFISADKYGQQSEQIMSSLDSRESMISQCRSFCQAVALDSEHKVGSDDEEMADATNHAGGYMTPEEGDESGSDKSRTPGSARGRKRKGSLSGGSAPTPKKRRGRPSGAPGKKTQSKKAGQRSTSSGFDGPDG</sequence>